<evidence type="ECO:0000313" key="7">
    <source>
        <dbReference type="EMBL" id="KAG9279081.1"/>
    </source>
</evidence>
<keyword evidence="5" id="KW-1015">Disulfide bond</keyword>
<keyword evidence="2" id="KW-0202">Cytokine</keyword>
<reference evidence="7 10" key="1">
    <citation type="submission" date="2021-07" db="EMBL/GenBank/DDBJ databases">
        <authorList>
            <person name="Imarazene B."/>
            <person name="Zahm M."/>
            <person name="Klopp C."/>
            <person name="Cabau C."/>
            <person name="Beille S."/>
            <person name="Jouanno E."/>
            <person name="Castinel A."/>
            <person name="Lluch J."/>
            <person name="Gil L."/>
            <person name="Kuchtly C."/>
            <person name="Lopez Roques C."/>
            <person name="Donnadieu C."/>
            <person name="Parrinello H."/>
            <person name="Journot L."/>
            <person name="Du K."/>
            <person name="Schartl M."/>
            <person name="Retaux S."/>
            <person name="Guiguen Y."/>
        </authorList>
    </citation>
    <scope>NUCLEOTIDE SEQUENCE [LARGE SCALE GENOMIC DNA]</scope>
    <source>
        <strain evidence="7">Pach_M1</strain>
        <tissue evidence="7">Testis</tissue>
    </source>
</reference>
<accession>A0A8B9GQ52</accession>
<reference evidence="8" key="2">
    <citation type="submission" date="2025-05" db="UniProtKB">
        <authorList>
            <consortium name="Ensembl"/>
        </authorList>
    </citation>
    <scope>IDENTIFICATION</scope>
</reference>
<dbReference type="Ensembl" id="ENSAMXT00005000645.1">
    <property type="protein sequence ID" value="ENSAMXP00005000581.1"/>
    <property type="gene ID" value="ENSAMXG00005000336.1"/>
</dbReference>
<evidence type="ECO:0000256" key="1">
    <source>
        <dbReference type="ARBA" id="ARBA00004613"/>
    </source>
</evidence>
<evidence type="ECO:0000256" key="6">
    <source>
        <dbReference type="SAM" id="SignalP"/>
    </source>
</evidence>
<evidence type="ECO:0000313" key="9">
    <source>
        <dbReference type="Proteomes" id="UP000694621"/>
    </source>
</evidence>
<evidence type="ECO:0000256" key="4">
    <source>
        <dbReference type="ARBA" id="ARBA00023118"/>
    </source>
</evidence>
<dbReference type="GO" id="GO:0005126">
    <property type="term" value="F:cytokine receptor binding"/>
    <property type="evidence" value="ECO:0007669"/>
    <property type="project" value="InterPro"/>
</dbReference>
<evidence type="ECO:0000256" key="5">
    <source>
        <dbReference type="ARBA" id="ARBA00023157"/>
    </source>
</evidence>
<gene>
    <name evidence="8" type="primary">LOC125799275</name>
    <name evidence="7" type="synonym">IFNA14</name>
    <name evidence="7" type="ORF">AMEX_G4551</name>
</gene>
<keyword evidence="6" id="KW-0732">Signal</keyword>
<sequence length="181" mass="21251">MVLRCFSWINALLCMAQVCSVPVKCSLQRRLVQTCHHLLDSMGGAFPFRCLDDYVLVPFPKAAFESNTRQETVALEKSIYITLEYINSMLNDHELPDQWTSQEKLDYFLHIVFRLIEENKCVMSKTQDSLDDFLKREASLRAYFQNITAVLIEKDYQYCAWEFARFEILHALQFILNNDSQ</sequence>
<dbReference type="GO" id="GO:0005615">
    <property type="term" value="C:extracellular space"/>
    <property type="evidence" value="ECO:0007669"/>
    <property type="project" value="UniProtKB-KW"/>
</dbReference>
<dbReference type="EMBL" id="JAICCE010000003">
    <property type="protein sequence ID" value="KAG9279081.1"/>
    <property type="molecule type" value="Genomic_DNA"/>
</dbReference>
<protein>
    <submittedName>
        <fullName evidence="8">Interferon alpha 14</fullName>
    </submittedName>
    <submittedName>
        <fullName evidence="7">Interferon alpha-1-like</fullName>
    </submittedName>
</protein>
<dbReference type="GO" id="GO:0051607">
    <property type="term" value="P:defense response to virus"/>
    <property type="evidence" value="ECO:0007669"/>
    <property type="project" value="UniProtKB-KW"/>
</dbReference>
<evidence type="ECO:0000313" key="10">
    <source>
        <dbReference type="Proteomes" id="UP000752171"/>
    </source>
</evidence>
<dbReference type="GO" id="GO:0005125">
    <property type="term" value="F:cytokine activity"/>
    <property type="evidence" value="ECO:0007669"/>
    <property type="project" value="UniProtKB-KW"/>
</dbReference>
<feature type="signal peptide" evidence="6">
    <location>
        <begin position="1"/>
        <end position="20"/>
    </location>
</feature>
<dbReference type="SUPFAM" id="SSF47266">
    <property type="entry name" value="4-helical cytokines"/>
    <property type="match status" value="1"/>
</dbReference>
<proteinExistence type="predicted"/>
<dbReference type="Pfam" id="PF00143">
    <property type="entry name" value="Interferon"/>
    <property type="match status" value="1"/>
</dbReference>
<keyword evidence="4" id="KW-0051">Antiviral defense</keyword>
<evidence type="ECO:0000256" key="3">
    <source>
        <dbReference type="ARBA" id="ARBA00022525"/>
    </source>
</evidence>
<dbReference type="OrthoDB" id="8922121at2759"/>
<dbReference type="AlphaFoldDB" id="A0A8B9GQ52"/>
<dbReference type="Proteomes" id="UP000752171">
    <property type="component" value="Unassembled WGS sequence"/>
</dbReference>
<dbReference type="PANTHER" id="PTHR11691">
    <property type="entry name" value="TYPE I INTERFERON"/>
    <property type="match status" value="1"/>
</dbReference>
<comment type="subcellular location">
    <subcellularLocation>
        <location evidence="1">Secreted</location>
    </subcellularLocation>
</comment>
<dbReference type="InterPro" id="IPR000471">
    <property type="entry name" value="Interferon_alpha/beta/delta"/>
</dbReference>
<organism evidence="8 9">
    <name type="scientific">Astyanax mexicanus</name>
    <name type="common">Blind cave fish</name>
    <name type="synonym">Astyanax fasciatus mexicanus</name>
    <dbReference type="NCBI Taxonomy" id="7994"/>
    <lineage>
        <taxon>Eukaryota</taxon>
        <taxon>Metazoa</taxon>
        <taxon>Chordata</taxon>
        <taxon>Craniata</taxon>
        <taxon>Vertebrata</taxon>
        <taxon>Euteleostomi</taxon>
        <taxon>Actinopterygii</taxon>
        <taxon>Neopterygii</taxon>
        <taxon>Teleostei</taxon>
        <taxon>Ostariophysi</taxon>
        <taxon>Characiformes</taxon>
        <taxon>Characoidei</taxon>
        <taxon>Acestrorhamphidae</taxon>
        <taxon>Acestrorhamphinae</taxon>
        <taxon>Astyanax</taxon>
    </lineage>
</organism>
<dbReference type="Proteomes" id="UP000694621">
    <property type="component" value="Unplaced"/>
</dbReference>
<evidence type="ECO:0000313" key="8">
    <source>
        <dbReference type="Ensembl" id="ENSAMXP00005000581.1"/>
    </source>
</evidence>
<evidence type="ECO:0000256" key="2">
    <source>
        <dbReference type="ARBA" id="ARBA00022514"/>
    </source>
</evidence>
<dbReference type="Gene3D" id="1.20.1250.10">
    <property type="match status" value="1"/>
</dbReference>
<dbReference type="PANTHER" id="PTHR11691:SF62">
    <property type="entry name" value="INTERFERON PHI 2-RELATED"/>
    <property type="match status" value="1"/>
</dbReference>
<keyword evidence="3" id="KW-0964">Secreted</keyword>
<dbReference type="InterPro" id="IPR009079">
    <property type="entry name" value="4_helix_cytokine-like_core"/>
</dbReference>
<name>A0A8B9GQ52_ASTMX</name>
<feature type="chain" id="PRO_5044668758" evidence="6">
    <location>
        <begin position="21"/>
        <end position="181"/>
    </location>
</feature>